<feature type="domain" description="TadE-like" evidence="2">
    <location>
        <begin position="14"/>
        <end position="56"/>
    </location>
</feature>
<dbReference type="Pfam" id="PF07811">
    <property type="entry name" value="TadE"/>
    <property type="match status" value="1"/>
</dbReference>
<keyword evidence="1" id="KW-0812">Transmembrane</keyword>
<reference evidence="3 4" key="1">
    <citation type="submission" date="2019-08" db="EMBL/GenBank/DDBJ databases">
        <title>Complete genome sequence of Terriglobus albidus strain ORNL.</title>
        <authorList>
            <person name="Podar M."/>
        </authorList>
    </citation>
    <scope>NUCLEOTIDE SEQUENCE [LARGE SCALE GENOMIC DNA]</scope>
    <source>
        <strain evidence="3 4">ORNL</strain>
    </source>
</reference>
<feature type="transmembrane region" description="Helical" evidence="1">
    <location>
        <begin position="20"/>
        <end position="42"/>
    </location>
</feature>
<dbReference type="InterPro" id="IPR012495">
    <property type="entry name" value="TadE-like_dom"/>
</dbReference>
<evidence type="ECO:0000313" key="3">
    <source>
        <dbReference type="EMBL" id="QEE27894.1"/>
    </source>
</evidence>
<dbReference type="Proteomes" id="UP000321820">
    <property type="component" value="Chromosome"/>
</dbReference>
<keyword evidence="4" id="KW-1185">Reference proteome</keyword>
<evidence type="ECO:0000313" key="4">
    <source>
        <dbReference type="Proteomes" id="UP000321820"/>
    </source>
</evidence>
<dbReference type="KEGG" id="talb:FTW19_07735"/>
<proteinExistence type="predicted"/>
<sequence length="153" mass="16021">MRIQAIRRLQKDEGSTLIEFCLVAFMFIIVLAGVVEMGRMVLVYTTVANAARAGARYAIVHGGDRTGSGVDGPSGPGSPCTCTQITTVVTNFASAGLVDTTRLTVTVGYPNGSNAAGKAVTVTVSYPYDPLIPYFSTILNTTMGSTSEGIITF</sequence>
<dbReference type="EMBL" id="CP042806">
    <property type="protein sequence ID" value="QEE27894.1"/>
    <property type="molecule type" value="Genomic_DNA"/>
</dbReference>
<dbReference type="AlphaFoldDB" id="A0A5B9E8G2"/>
<dbReference type="OrthoDB" id="121519at2"/>
<evidence type="ECO:0000256" key="1">
    <source>
        <dbReference type="SAM" id="Phobius"/>
    </source>
</evidence>
<organism evidence="3 4">
    <name type="scientific">Terriglobus albidus</name>
    <dbReference type="NCBI Taxonomy" id="1592106"/>
    <lineage>
        <taxon>Bacteria</taxon>
        <taxon>Pseudomonadati</taxon>
        <taxon>Acidobacteriota</taxon>
        <taxon>Terriglobia</taxon>
        <taxon>Terriglobales</taxon>
        <taxon>Acidobacteriaceae</taxon>
        <taxon>Terriglobus</taxon>
    </lineage>
</organism>
<accession>A0A5B9E8G2</accession>
<keyword evidence="1" id="KW-0472">Membrane</keyword>
<name>A0A5B9E8G2_9BACT</name>
<gene>
    <name evidence="3" type="ORF">FTW19_07735</name>
</gene>
<dbReference type="RefSeq" id="WP_147647084.1">
    <property type="nucleotide sequence ID" value="NZ_CP042806.1"/>
</dbReference>
<evidence type="ECO:0000259" key="2">
    <source>
        <dbReference type="Pfam" id="PF07811"/>
    </source>
</evidence>
<keyword evidence="1" id="KW-1133">Transmembrane helix</keyword>
<protein>
    <submittedName>
        <fullName evidence="3">Pilus assembly protein</fullName>
    </submittedName>
</protein>